<feature type="region of interest" description="Disordered" evidence="1">
    <location>
        <begin position="88"/>
        <end position="108"/>
    </location>
</feature>
<evidence type="ECO:0000313" key="2">
    <source>
        <dbReference type="EMBL" id="SNY88311.1"/>
    </source>
</evidence>
<reference evidence="2 3" key="1">
    <citation type="submission" date="2017-09" db="EMBL/GenBank/DDBJ databases">
        <authorList>
            <person name="Ehlers B."/>
            <person name="Leendertz F.H."/>
        </authorList>
    </citation>
    <scope>NUCLEOTIDE SEQUENCE [LARGE SCALE GENOMIC DNA]</scope>
    <source>
        <strain evidence="2 3">DSM 45537</strain>
    </source>
</reference>
<organism evidence="2 3">
    <name type="scientific">Nocardia amikacinitolerans</name>
    <dbReference type="NCBI Taxonomy" id="756689"/>
    <lineage>
        <taxon>Bacteria</taxon>
        <taxon>Bacillati</taxon>
        <taxon>Actinomycetota</taxon>
        <taxon>Actinomycetes</taxon>
        <taxon>Mycobacteriales</taxon>
        <taxon>Nocardiaceae</taxon>
        <taxon>Nocardia</taxon>
    </lineage>
</organism>
<sequence>MSFTVPGGPYLPPAHEGADSLREHPGELDRFAHRLVLATTARKTGVPPGNRRGAELRGLSTRDFDADLRQLLELSRAWARMRASGMPSIESARPTLYPPPGTGPAGLK</sequence>
<accession>A0A285LYA8</accession>
<dbReference type="EMBL" id="OBEG01000006">
    <property type="protein sequence ID" value="SNY88311.1"/>
    <property type="molecule type" value="Genomic_DNA"/>
</dbReference>
<name>A0A285LYA8_9NOCA</name>
<dbReference type="Proteomes" id="UP000219565">
    <property type="component" value="Unassembled WGS sequence"/>
</dbReference>
<keyword evidence="3" id="KW-1185">Reference proteome</keyword>
<feature type="compositionally biased region" description="Basic and acidic residues" evidence="1">
    <location>
        <begin position="16"/>
        <end position="26"/>
    </location>
</feature>
<dbReference type="RefSeq" id="WP_097247266.1">
    <property type="nucleotide sequence ID" value="NZ_JAMTCV010000001.1"/>
</dbReference>
<dbReference type="OrthoDB" id="4772902at2"/>
<dbReference type="AlphaFoldDB" id="A0A285LYA8"/>
<evidence type="ECO:0000313" key="3">
    <source>
        <dbReference type="Proteomes" id="UP000219565"/>
    </source>
</evidence>
<proteinExistence type="predicted"/>
<gene>
    <name evidence="2" type="ORF">SAMN04244553_5283</name>
</gene>
<feature type="region of interest" description="Disordered" evidence="1">
    <location>
        <begin position="1"/>
        <end position="26"/>
    </location>
</feature>
<evidence type="ECO:0000256" key="1">
    <source>
        <dbReference type="SAM" id="MobiDB-lite"/>
    </source>
</evidence>
<protein>
    <submittedName>
        <fullName evidence="2">Uncharacterized protein</fullName>
    </submittedName>
</protein>